<dbReference type="EC" id="2.3.2.6" evidence="10 15"/>
<dbReference type="InterPro" id="IPR042221">
    <property type="entry name" value="Leu/Phe-tRNA_Trfase_N"/>
</dbReference>
<evidence type="ECO:0000256" key="13">
    <source>
        <dbReference type="ARBA" id="ARBA00077165"/>
    </source>
</evidence>
<sequence>MIYRLHPDYPELFPDPEGADPEGLVAVGGDLSVRRLLAAYGAGIFPWYGEGQPLLWWSPDPRCVLFPEKFRIPHTVRKEIRKCGFSVTVNQAFCDVMTGCAATPRPDQDGTWIMPEMVDAYASLHELGFAHSVEVWEHDAAGNTLVGGLYGVGLGRAFFGESMFHVRPHASKLALVSLMEWLKARHCQLVDCQMATDHIMRYGAECIPRHDFLQQLRKALCRGG</sequence>
<dbReference type="eggNOG" id="COG2360">
    <property type="taxonomic scope" value="Bacteria"/>
</dbReference>
<evidence type="ECO:0000256" key="5">
    <source>
        <dbReference type="ARBA" id="ARBA00050607"/>
    </source>
</evidence>
<dbReference type="InterPro" id="IPR004616">
    <property type="entry name" value="Leu/Phe-tRNA_Trfase"/>
</dbReference>
<evidence type="ECO:0000256" key="10">
    <source>
        <dbReference type="ARBA" id="ARBA00066767"/>
    </source>
</evidence>
<comment type="function">
    <text evidence="8 15">Functions in the N-end rule pathway of protein degradation where it conjugates Leu, Phe and, less efficiently, Met from aminoacyl-tRNAs to the N-termini of proteins containing an N-terminal arginine or lysine.</text>
</comment>
<evidence type="ECO:0000313" key="16">
    <source>
        <dbReference type="EMBL" id="EFV42638.1"/>
    </source>
</evidence>
<dbReference type="SUPFAM" id="SSF55729">
    <property type="entry name" value="Acyl-CoA N-acyltransferases (Nat)"/>
    <property type="match status" value="1"/>
</dbReference>
<evidence type="ECO:0000256" key="14">
    <source>
        <dbReference type="ARBA" id="ARBA00083640"/>
    </source>
</evidence>
<comment type="catalytic activity">
    <reaction evidence="5 15">
        <text>L-phenylalanyl-tRNA(Phe) + an N-terminal L-alpha-aminoacyl-[protein] = an N-terminal L-phenylalanyl-L-alpha-aminoacyl-[protein] + tRNA(Phe)</text>
        <dbReference type="Rhea" id="RHEA:43632"/>
        <dbReference type="Rhea" id="RHEA-COMP:9668"/>
        <dbReference type="Rhea" id="RHEA-COMP:9699"/>
        <dbReference type="Rhea" id="RHEA-COMP:10636"/>
        <dbReference type="Rhea" id="RHEA-COMP:10637"/>
        <dbReference type="ChEBI" id="CHEBI:78442"/>
        <dbReference type="ChEBI" id="CHEBI:78531"/>
        <dbReference type="ChEBI" id="CHEBI:78597"/>
        <dbReference type="ChEBI" id="CHEBI:83561"/>
        <dbReference type="EC" id="2.3.2.6"/>
    </reaction>
</comment>
<evidence type="ECO:0000256" key="3">
    <source>
        <dbReference type="ARBA" id="ARBA00022679"/>
    </source>
</evidence>
<organism evidence="16 17">
    <name type="scientific">Bilophila wadsworthia (strain 3_1_6)</name>
    <dbReference type="NCBI Taxonomy" id="563192"/>
    <lineage>
        <taxon>Bacteria</taxon>
        <taxon>Pseudomonadati</taxon>
        <taxon>Thermodesulfobacteriota</taxon>
        <taxon>Desulfovibrionia</taxon>
        <taxon>Desulfovibrionales</taxon>
        <taxon>Desulfovibrionaceae</taxon>
        <taxon>Bilophila</taxon>
    </lineage>
</organism>
<proteinExistence type="inferred from homology"/>
<comment type="similarity">
    <text evidence="9 15">Belongs to the L/F-transferase family.</text>
</comment>
<dbReference type="GeneID" id="78085069"/>
<evidence type="ECO:0000313" key="17">
    <source>
        <dbReference type="Proteomes" id="UP000006034"/>
    </source>
</evidence>
<reference evidence="16 17" key="1">
    <citation type="submission" date="2010-10" db="EMBL/GenBank/DDBJ databases">
        <authorList>
            <consortium name="The Broad Institute Genome Sequencing Platform"/>
            <person name="Ward D."/>
            <person name="Earl A."/>
            <person name="Feldgarden M."/>
            <person name="Young S.K."/>
            <person name="Gargeya S."/>
            <person name="Zeng Q."/>
            <person name="Alvarado L."/>
            <person name="Berlin A."/>
            <person name="Bochicchio J."/>
            <person name="Chapman S.B."/>
            <person name="Chen Z."/>
            <person name="Freedman E."/>
            <person name="Gellesch M."/>
            <person name="Goldberg J."/>
            <person name="Griggs A."/>
            <person name="Gujja S."/>
            <person name="Heilman E."/>
            <person name="Heiman D."/>
            <person name="Howarth C."/>
            <person name="Mehta T."/>
            <person name="Neiman D."/>
            <person name="Pearson M."/>
            <person name="Roberts A."/>
            <person name="Saif S."/>
            <person name="Shea T."/>
            <person name="Shenoy N."/>
            <person name="Sisk P."/>
            <person name="Stolte C."/>
            <person name="Sykes S."/>
            <person name="White J."/>
            <person name="Yandava C."/>
            <person name="Allen-Vercoe E."/>
            <person name="Sibley C."/>
            <person name="Ambrose C.E."/>
            <person name="Strauss J."/>
            <person name="Daigneault M."/>
            <person name="Haas B."/>
            <person name="Nusbaum C."/>
            <person name="Birren B."/>
        </authorList>
    </citation>
    <scope>NUCLEOTIDE SEQUENCE [LARGE SCALE GENOMIC DNA]</scope>
    <source>
        <strain evidence="16 17">3_1_6</strain>
    </source>
</reference>
<accession>E5YBI6</accession>
<dbReference type="HOGENOM" id="CLU_075045_0_0_7"/>
<dbReference type="GO" id="GO:0008914">
    <property type="term" value="F:leucyl-tRNA--protein transferase activity"/>
    <property type="evidence" value="ECO:0007669"/>
    <property type="project" value="UniProtKB-UniRule"/>
</dbReference>
<evidence type="ECO:0000256" key="4">
    <source>
        <dbReference type="ARBA" id="ARBA00023315"/>
    </source>
</evidence>
<evidence type="ECO:0000256" key="1">
    <source>
        <dbReference type="ARBA" id="ARBA00004496"/>
    </source>
</evidence>
<comment type="caution">
    <text evidence="16">The sequence shown here is derived from an EMBL/GenBank/DDBJ whole genome shotgun (WGS) entry which is preliminary data.</text>
</comment>
<dbReference type="Gene3D" id="3.30.70.3550">
    <property type="entry name" value="Leucyl/phenylalanyl-tRNA-protein transferase, N-terminal domain"/>
    <property type="match status" value="1"/>
</dbReference>
<dbReference type="GO" id="GO:0005737">
    <property type="term" value="C:cytoplasm"/>
    <property type="evidence" value="ECO:0007669"/>
    <property type="project" value="UniProtKB-SubCell"/>
</dbReference>
<dbReference type="RefSeq" id="WP_005030539.1">
    <property type="nucleotide sequence ID" value="NZ_KE150238.1"/>
</dbReference>
<keyword evidence="2 15" id="KW-0963">Cytoplasm</keyword>
<dbReference type="PANTHER" id="PTHR30098:SF2">
    <property type="entry name" value="LEUCYL_PHENYLALANYL-TRNA--PROTEIN TRANSFERASE"/>
    <property type="match status" value="1"/>
</dbReference>
<evidence type="ECO:0000256" key="11">
    <source>
        <dbReference type="ARBA" id="ARBA00074372"/>
    </source>
</evidence>
<dbReference type="HAMAP" id="MF_00688">
    <property type="entry name" value="Leu_Phe_trans"/>
    <property type="match status" value="1"/>
</dbReference>
<dbReference type="PANTHER" id="PTHR30098">
    <property type="entry name" value="LEUCYL/PHENYLALANYL-TRNA--PROTEIN TRANSFERASE"/>
    <property type="match status" value="1"/>
</dbReference>
<comment type="subcellular location">
    <subcellularLocation>
        <location evidence="1 15">Cytoplasm</location>
    </subcellularLocation>
</comment>
<dbReference type="GO" id="GO:0030163">
    <property type="term" value="P:protein catabolic process"/>
    <property type="evidence" value="ECO:0007669"/>
    <property type="project" value="UniProtKB-UniRule"/>
</dbReference>
<reference evidence="16 17" key="2">
    <citation type="submission" date="2013-04" db="EMBL/GenBank/DDBJ databases">
        <title>The Genome Sequence of Bilophila wadsworthia 3_1_6.</title>
        <authorList>
            <consortium name="The Broad Institute Genomics Platform"/>
            <person name="Earl A."/>
            <person name="Ward D."/>
            <person name="Feldgarden M."/>
            <person name="Gevers D."/>
            <person name="Sibley C."/>
            <person name="Strauss J."/>
            <person name="Allen-Vercoe E."/>
            <person name="Walker B."/>
            <person name="Young S."/>
            <person name="Zeng Q."/>
            <person name="Gargeya S."/>
            <person name="Fitzgerald M."/>
            <person name="Haas B."/>
            <person name="Abouelleil A."/>
            <person name="Allen A.W."/>
            <person name="Alvarado L."/>
            <person name="Arachchi H.M."/>
            <person name="Berlin A.M."/>
            <person name="Chapman S.B."/>
            <person name="Gainer-Dewar J."/>
            <person name="Goldberg J."/>
            <person name="Griggs A."/>
            <person name="Gujja S."/>
            <person name="Hansen M."/>
            <person name="Howarth C."/>
            <person name="Imamovic A."/>
            <person name="Ireland A."/>
            <person name="Larimer J."/>
            <person name="McCowan C."/>
            <person name="Murphy C."/>
            <person name="Pearson M."/>
            <person name="Poon T.W."/>
            <person name="Priest M."/>
            <person name="Roberts A."/>
            <person name="Saif S."/>
            <person name="Shea T."/>
            <person name="Sisk P."/>
            <person name="Sykes S."/>
            <person name="Wortman J."/>
            <person name="Nusbaum C."/>
            <person name="Birren B."/>
        </authorList>
    </citation>
    <scope>NUCLEOTIDE SEQUENCE [LARGE SCALE GENOMIC DNA]</scope>
    <source>
        <strain evidence="16 17">3_1_6</strain>
    </source>
</reference>
<evidence type="ECO:0000256" key="12">
    <source>
        <dbReference type="ARBA" id="ARBA00077136"/>
    </source>
</evidence>
<dbReference type="Pfam" id="PF03588">
    <property type="entry name" value="Leu_Phe_trans"/>
    <property type="match status" value="1"/>
</dbReference>
<gene>
    <name evidence="15" type="primary">aat</name>
    <name evidence="16" type="ORF">HMPREF0179_03559</name>
</gene>
<evidence type="ECO:0000256" key="6">
    <source>
        <dbReference type="ARBA" id="ARBA00050652"/>
    </source>
</evidence>
<dbReference type="InterPro" id="IPR016181">
    <property type="entry name" value="Acyl_CoA_acyltransferase"/>
</dbReference>
<dbReference type="AlphaFoldDB" id="E5YBI6"/>
<evidence type="ECO:0000256" key="8">
    <source>
        <dbReference type="ARBA" id="ARBA00054043"/>
    </source>
</evidence>
<name>E5YBI6_BILW3</name>
<evidence type="ECO:0000256" key="15">
    <source>
        <dbReference type="HAMAP-Rule" id="MF_00688"/>
    </source>
</evidence>
<dbReference type="NCBIfam" id="TIGR00667">
    <property type="entry name" value="aat"/>
    <property type="match status" value="1"/>
</dbReference>
<dbReference type="EMBL" id="ADCP02000001">
    <property type="protein sequence ID" value="EFV42638.1"/>
    <property type="molecule type" value="Genomic_DNA"/>
</dbReference>
<dbReference type="FunFam" id="3.30.70.3550:FF:000001">
    <property type="entry name" value="Leucyl/phenylalanyl-tRNA--protein transferase"/>
    <property type="match status" value="1"/>
</dbReference>
<keyword evidence="17" id="KW-1185">Reference proteome</keyword>
<dbReference type="OrthoDB" id="9790282at2"/>
<dbReference type="Gene3D" id="3.40.630.70">
    <property type="entry name" value="Leucyl/phenylalanyl-tRNA-protein transferase, C-terminal domain"/>
    <property type="match status" value="1"/>
</dbReference>
<evidence type="ECO:0000256" key="2">
    <source>
        <dbReference type="ARBA" id="ARBA00022490"/>
    </source>
</evidence>
<comment type="catalytic activity">
    <reaction evidence="6 15">
        <text>N-terminal L-arginyl-[protein] + L-leucyl-tRNA(Leu) = N-terminal L-leucyl-L-arginyl-[protein] + tRNA(Leu) + H(+)</text>
        <dbReference type="Rhea" id="RHEA:50416"/>
        <dbReference type="Rhea" id="RHEA-COMP:9613"/>
        <dbReference type="Rhea" id="RHEA-COMP:9622"/>
        <dbReference type="Rhea" id="RHEA-COMP:12672"/>
        <dbReference type="Rhea" id="RHEA-COMP:12673"/>
        <dbReference type="ChEBI" id="CHEBI:15378"/>
        <dbReference type="ChEBI" id="CHEBI:64719"/>
        <dbReference type="ChEBI" id="CHEBI:78442"/>
        <dbReference type="ChEBI" id="CHEBI:78494"/>
        <dbReference type="ChEBI" id="CHEBI:133044"/>
        <dbReference type="EC" id="2.3.2.6"/>
    </reaction>
</comment>
<keyword evidence="3 15" id="KW-0808">Transferase</keyword>
<evidence type="ECO:0000256" key="9">
    <source>
        <dbReference type="ARBA" id="ARBA00061535"/>
    </source>
</evidence>
<dbReference type="Proteomes" id="UP000006034">
    <property type="component" value="Unassembled WGS sequence"/>
</dbReference>
<dbReference type="STRING" id="563192.HMPREF0179_03559"/>
<evidence type="ECO:0000256" key="7">
    <source>
        <dbReference type="ARBA" id="ARBA00051538"/>
    </source>
</evidence>
<protein>
    <recommendedName>
        <fullName evidence="11 15">Leucyl/phenylalanyl-tRNA--protein transferase</fullName>
        <ecNumber evidence="10 15">2.3.2.6</ecNumber>
    </recommendedName>
    <alternativeName>
        <fullName evidence="12 15">L/F-transferase</fullName>
    </alternativeName>
    <alternativeName>
        <fullName evidence="13 15">Leucyltransferase</fullName>
    </alternativeName>
    <alternativeName>
        <fullName evidence="14 15">Phenyalanyltransferase</fullName>
    </alternativeName>
</protein>
<keyword evidence="4 15" id="KW-0012">Acyltransferase</keyword>
<dbReference type="InterPro" id="IPR042203">
    <property type="entry name" value="Leu/Phe-tRNA_Trfase_C"/>
</dbReference>
<comment type="catalytic activity">
    <reaction evidence="7 15">
        <text>N-terminal L-lysyl-[protein] + L-leucyl-tRNA(Leu) = N-terminal L-leucyl-L-lysyl-[protein] + tRNA(Leu) + H(+)</text>
        <dbReference type="Rhea" id="RHEA:12340"/>
        <dbReference type="Rhea" id="RHEA-COMP:9613"/>
        <dbReference type="Rhea" id="RHEA-COMP:9622"/>
        <dbReference type="Rhea" id="RHEA-COMP:12670"/>
        <dbReference type="Rhea" id="RHEA-COMP:12671"/>
        <dbReference type="ChEBI" id="CHEBI:15378"/>
        <dbReference type="ChEBI" id="CHEBI:65249"/>
        <dbReference type="ChEBI" id="CHEBI:78442"/>
        <dbReference type="ChEBI" id="CHEBI:78494"/>
        <dbReference type="ChEBI" id="CHEBI:133043"/>
        <dbReference type="EC" id="2.3.2.6"/>
    </reaction>
</comment>